<organism evidence="2 3">
    <name type="scientific">Trichoderma ghanense</name>
    <dbReference type="NCBI Taxonomy" id="65468"/>
    <lineage>
        <taxon>Eukaryota</taxon>
        <taxon>Fungi</taxon>
        <taxon>Dikarya</taxon>
        <taxon>Ascomycota</taxon>
        <taxon>Pezizomycotina</taxon>
        <taxon>Sordariomycetes</taxon>
        <taxon>Hypocreomycetidae</taxon>
        <taxon>Hypocreales</taxon>
        <taxon>Hypocreaceae</taxon>
        <taxon>Trichoderma</taxon>
    </lineage>
</organism>
<reference evidence="2 3" key="1">
    <citation type="submission" date="2018-01" db="EMBL/GenBank/DDBJ databases">
        <title>Genome characterization of the sugarcane-associated fungus Trichoderma ghanense CCMA-1212 and their application in lignocelulose bioconversion.</title>
        <authorList>
            <person name="Steindorff A.S."/>
            <person name="Mendes T.D."/>
            <person name="Vilela E.S.D."/>
            <person name="Rodrigues D.S."/>
            <person name="Formighieri E.F."/>
            <person name="Melo I.S."/>
            <person name="Favaro L.C.L."/>
        </authorList>
    </citation>
    <scope>NUCLEOTIDE SEQUENCE [LARGE SCALE GENOMIC DNA]</scope>
    <source>
        <strain evidence="2 3">CCMA-1212</strain>
    </source>
</reference>
<dbReference type="RefSeq" id="XP_073554643.1">
    <property type="nucleotide sequence ID" value="XM_073706816.1"/>
</dbReference>
<proteinExistence type="predicted"/>
<dbReference type="GeneID" id="300581266"/>
<gene>
    <name evidence="2" type="ORF">CCMA1212_009746</name>
</gene>
<name>A0ABY2GT14_9HYPO</name>
<evidence type="ECO:0000313" key="2">
    <source>
        <dbReference type="EMBL" id="TFA98441.1"/>
    </source>
</evidence>
<accession>A0ABY2GT14</accession>
<protein>
    <submittedName>
        <fullName evidence="2">Uncharacterized protein</fullName>
    </submittedName>
</protein>
<dbReference type="Proteomes" id="UP001642720">
    <property type="component" value="Unassembled WGS sequence"/>
</dbReference>
<evidence type="ECO:0000256" key="1">
    <source>
        <dbReference type="SAM" id="MobiDB-lite"/>
    </source>
</evidence>
<feature type="compositionally biased region" description="Polar residues" evidence="1">
    <location>
        <begin position="1"/>
        <end position="16"/>
    </location>
</feature>
<feature type="region of interest" description="Disordered" evidence="1">
    <location>
        <begin position="1"/>
        <end position="20"/>
    </location>
</feature>
<evidence type="ECO:0000313" key="3">
    <source>
        <dbReference type="Proteomes" id="UP001642720"/>
    </source>
</evidence>
<dbReference type="EMBL" id="PPTA01000019">
    <property type="protein sequence ID" value="TFA98441.1"/>
    <property type="molecule type" value="Genomic_DNA"/>
</dbReference>
<comment type="caution">
    <text evidence="2">The sequence shown here is derived from an EMBL/GenBank/DDBJ whole genome shotgun (WGS) entry which is preliminary data.</text>
</comment>
<sequence length="67" mass="6962">MPTASAHPQGQGSSACTPLLPLTPPRQTAALYSYILVPCAVLDNPGKQHALKLVRSLSHGEPSISSV</sequence>
<keyword evidence="3" id="KW-1185">Reference proteome</keyword>